<dbReference type="RefSeq" id="WP_209461871.1">
    <property type="nucleotide sequence ID" value="NZ_CP110224.1"/>
</dbReference>
<organism evidence="1 2">
    <name type="scientific">Virgibacillus natechei</name>
    <dbReference type="NCBI Taxonomy" id="1216297"/>
    <lineage>
        <taxon>Bacteria</taxon>
        <taxon>Bacillati</taxon>
        <taxon>Bacillota</taxon>
        <taxon>Bacilli</taxon>
        <taxon>Bacillales</taxon>
        <taxon>Bacillaceae</taxon>
        <taxon>Virgibacillus</taxon>
    </lineage>
</organism>
<evidence type="ECO:0000313" key="1">
    <source>
        <dbReference type="EMBL" id="MBP1968666.1"/>
    </source>
</evidence>
<evidence type="ECO:0000313" key="2">
    <source>
        <dbReference type="Proteomes" id="UP001519345"/>
    </source>
</evidence>
<gene>
    <name evidence="1" type="ORF">J2Z83_000758</name>
</gene>
<protein>
    <submittedName>
        <fullName evidence="1">Uncharacterized protein</fullName>
    </submittedName>
</protein>
<name>A0ABS4IDZ1_9BACI</name>
<accession>A0ABS4IDZ1</accession>
<keyword evidence="2" id="KW-1185">Reference proteome</keyword>
<proteinExistence type="predicted"/>
<comment type="caution">
    <text evidence="1">The sequence shown here is derived from an EMBL/GenBank/DDBJ whole genome shotgun (WGS) entry which is preliminary data.</text>
</comment>
<reference evidence="1 2" key="1">
    <citation type="submission" date="2021-03" db="EMBL/GenBank/DDBJ databases">
        <title>Genomic Encyclopedia of Type Strains, Phase IV (KMG-IV): sequencing the most valuable type-strain genomes for metagenomic binning, comparative biology and taxonomic classification.</title>
        <authorList>
            <person name="Goeker M."/>
        </authorList>
    </citation>
    <scope>NUCLEOTIDE SEQUENCE [LARGE SCALE GENOMIC DNA]</scope>
    <source>
        <strain evidence="1 2">DSM 25609</strain>
    </source>
</reference>
<dbReference type="EMBL" id="JAGGKX010000002">
    <property type="protein sequence ID" value="MBP1968666.1"/>
    <property type="molecule type" value="Genomic_DNA"/>
</dbReference>
<dbReference type="Proteomes" id="UP001519345">
    <property type="component" value="Unassembled WGS sequence"/>
</dbReference>
<sequence length="91" mass="10172">MAVSSLTVVSMCSFTFATGVSTNEEVESQLEENNYVTYNEEEQGYLTYNLELVNESTMELTVNNADITSNPNDSIEIKSHKTGYPSIKYGR</sequence>